<accession>A0A0U0YJL0</accession>
<dbReference type="EMBL" id="CSWP01000004">
    <property type="protein sequence ID" value="CPV51605.1"/>
    <property type="molecule type" value="Genomic_DNA"/>
</dbReference>
<reference evidence="3 4" key="1">
    <citation type="submission" date="2015-03" db="EMBL/GenBank/DDBJ databases">
        <authorList>
            <person name="Murphy D."/>
        </authorList>
    </citation>
    <scope>NUCLEOTIDE SEQUENCE [LARGE SCALE GENOMIC DNA]</scope>
    <source>
        <strain evidence="3 4">PAP088</strain>
    </source>
</reference>
<proteinExistence type="predicted"/>
<dbReference type="AlphaFoldDB" id="A0A0U0YJL0"/>
<evidence type="ECO:0000256" key="1">
    <source>
        <dbReference type="SAM" id="MobiDB-lite"/>
    </source>
</evidence>
<name>A0A0U0YJL0_9MYCO</name>
<dbReference type="PANTHER" id="PTHR38743">
    <property type="entry name" value="SIMILAR TO GLYOXYLASE I FAMILY PROTEIN"/>
    <property type="match status" value="1"/>
</dbReference>
<evidence type="ECO:0000259" key="2">
    <source>
        <dbReference type="Pfam" id="PF09951"/>
    </source>
</evidence>
<dbReference type="Pfam" id="PF09951">
    <property type="entry name" value="Imm33"/>
    <property type="match status" value="1"/>
</dbReference>
<evidence type="ECO:0000313" key="3">
    <source>
        <dbReference type="EMBL" id="CPV51605.1"/>
    </source>
</evidence>
<protein>
    <submittedName>
        <fullName evidence="3">Protein of uncharacterized function (DUF2185)</fullName>
    </submittedName>
</protein>
<sequence length="252" mass="28235">MTDKVFWLPAERIVPNLARNEACIASDRITVDGRPVGYMFRDYSGWNFFAGDESQEYVDDAANLGLYSLNTIANYDRAILPHLDARHGTAWLRQGDRFVEDPEGAPADPDASSPHGLNPNFPWVQGRGNLAADCSIAVPEPMNRRVEDGQLVLWRPGLTAWITVWVNDEEQQTRLAKIVQGTSPAGYDRKDWSTENILFHSYRLDEKSADRRAPALYTAAVGPSSHVHLATYFDDEKDLASAEQLARSIQMN</sequence>
<organism evidence="3 4">
    <name type="scientific">Mycobacteroides abscessus</name>
    <dbReference type="NCBI Taxonomy" id="36809"/>
    <lineage>
        <taxon>Bacteria</taxon>
        <taxon>Bacillati</taxon>
        <taxon>Actinomycetota</taxon>
        <taxon>Actinomycetes</taxon>
        <taxon>Mycobacteriales</taxon>
        <taxon>Mycobacteriaceae</taxon>
        <taxon>Mycobacteroides</taxon>
    </lineage>
</organism>
<evidence type="ECO:0000313" key="4">
    <source>
        <dbReference type="Proteomes" id="UP000045782"/>
    </source>
</evidence>
<gene>
    <name evidence="3" type="ORF">ERS075579_02288</name>
</gene>
<feature type="domain" description="Immunity protein Imm33" evidence="2">
    <location>
        <begin position="23"/>
        <end position="94"/>
    </location>
</feature>
<dbReference type="InterPro" id="IPR018689">
    <property type="entry name" value="Imm33_dom"/>
</dbReference>
<dbReference type="Proteomes" id="UP000045782">
    <property type="component" value="Unassembled WGS sequence"/>
</dbReference>
<dbReference type="PANTHER" id="PTHR38743:SF2">
    <property type="entry name" value="DUF2185 DOMAIN-CONTAINING PROTEIN"/>
    <property type="match status" value="1"/>
</dbReference>
<dbReference type="RefSeq" id="WP_016892763.1">
    <property type="nucleotide sequence ID" value="NZ_CP014952.1"/>
</dbReference>
<feature type="region of interest" description="Disordered" evidence="1">
    <location>
        <begin position="99"/>
        <end position="119"/>
    </location>
</feature>